<dbReference type="AlphaFoldDB" id="A0A7S4M9M9"/>
<accession>A0A7S4M9M9</accession>
<organism evidence="1">
    <name type="scientific">Prymnesium polylepis</name>
    <dbReference type="NCBI Taxonomy" id="72548"/>
    <lineage>
        <taxon>Eukaryota</taxon>
        <taxon>Haptista</taxon>
        <taxon>Haptophyta</taxon>
        <taxon>Prymnesiophyceae</taxon>
        <taxon>Prymnesiales</taxon>
        <taxon>Prymnesiaceae</taxon>
        <taxon>Prymnesium</taxon>
    </lineage>
</organism>
<dbReference type="EMBL" id="HBKO01013487">
    <property type="protein sequence ID" value="CAE2208798.1"/>
    <property type="molecule type" value="Transcribed_RNA"/>
</dbReference>
<protein>
    <submittedName>
        <fullName evidence="1">Uncharacterized protein</fullName>
    </submittedName>
</protein>
<sequence length="372" mass="41891">MPRMAPCEEPAVDAERIGISALPPVEQVVQAFRQGGLLIHMTTCSGWKCGLNPNAFRWLDDAMQSAQLPLPLERDCGEWCSAFTFLGPTTPLCTFSFGDYYSGIGLLYPASSRVWRQMQCAAVTDSTSVTRACCACQDPLLCPWQGFEPHDSGYCNAPCSSGSETCKQLAAGCGASVWDVSEYSFWGDQTCDRSEIQNGECDLCREPLWCDDPSGFGYNGTIRTPQDWMDHFYQKDKPPYVSHNGVRQCKWKRSHKQLFIDTMRTRFVQRQRDNLQDWNSGTLWNEVNAYVGPGDGDIERTMWDSLLGLVYVRNTGDDKDLSRMRDLAAHIKSLGKDVPMFAVNAGMDCLFWWDSSQDIDLLSPPYNFEQIT</sequence>
<reference evidence="1" key="1">
    <citation type="submission" date="2021-01" db="EMBL/GenBank/DDBJ databases">
        <authorList>
            <person name="Corre E."/>
            <person name="Pelletier E."/>
            <person name="Niang G."/>
            <person name="Scheremetjew M."/>
            <person name="Finn R."/>
            <person name="Kale V."/>
            <person name="Holt S."/>
            <person name="Cochrane G."/>
            <person name="Meng A."/>
            <person name="Brown T."/>
            <person name="Cohen L."/>
        </authorList>
    </citation>
    <scope>NUCLEOTIDE SEQUENCE</scope>
    <source>
        <strain evidence="1">UIO037</strain>
    </source>
</reference>
<evidence type="ECO:0000313" key="1">
    <source>
        <dbReference type="EMBL" id="CAE2208798.1"/>
    </source>
</evidence>
<name>A0A7S4M9M9_9EUKA</name>
<proteinExistence type="predicted"/>
<gene>
    <name evidence="1" type="ORF">CPOL0286_LOCUS6057</name>
</gene>